<dbReference type="GO" id="GO:0030435">
    <property type="term" value="P:sporulation resulting in formation of a cellular spore"/>
    <property type="evidence" value="ECO:0007669"/>
    <property type="project" value="InterPro"/>
</dbReference>
<dbReference type="AlphaFoldDB" id="A0A6I2R9P7"/>
<sequence length="209" mass="23662">MKIVECRVIRPKDRRSVVLATAELLFDNGIRVVNMHLLKPRDGDEGNQLRMPVVHTKSGTTLNPFNPSSPEFRAVMHKAVEETLAEAVEAQVNDYTKTFETVEEFRLPVFSRLKLHKFPDNHIPVKAMVSVTVDGELRLNRIAVIKAIDPPAYVVQLPTYTLQGGRRPARYFRFQAAPYEALYKLVTDAYFKVAEVAADEPVQDTEEPA</sequence>
<accession>A0A6I2R9P7</accession>
<dbReference type="Proteomes" id="UP000434475">
    <property type="component" value="Unassembled WGS sequence"/>
</dbReference>
<dbReference type="RefSeq" id="WP_172697682.1">
    <property type="nucleotide sequence ID" value="NZ_WKPR01000009.1"/>
</dbReference>
<proteinExistence type="predicted"/>
<dbReference type="EMBL" id="WKPR01000009">
    <property type="protein sequence ID" value="MSB20012.1"/>
    <property type="molecule type" value="Genomic_DNA"/>
</dbReference>
<name>A0A6I2R9P7_FLAPL</name>
<evidence type="ECO:0000313" key="1">
    <source>
        <dbReference type="EMBL" id="MSB20012.1"/>
    </source>
</evidence>
<dbReference type="Gene3D" id="3.30.1120.40">
    <property type="entry name" value="Stage V sporulation protein G"/>
    <property type="match status" value="2"/>
</dbReference>
<dbReference type="InterPro" id="IPR036751">
    <property type="entry name" value="SpoVG_sf"/>
</dbReference>
<organism evidence="1 2">
    <name type="scientific">Flavonifractor plautii</name>
    <name type="common">Fusobacterium plautii</name>
    <dbReference type="NCBI Taxonomy" id="292800"/>
    <lineage>
        <taxon>Bacteria</taxon>
        <taxon>Bacillati</taxon>
        <taxon>Bacillota</taxon>
        <taxon>Clostridia</taxon>
        <taxon>Eubacteriales</taxon>
        <taxon>Oscillospiraceae</taxon>
        <taxon>Flavonifractor</taxon>
    </lineage>
</organism>
<gene>
    <name evidence="1" type="ORF">GKE97_10840</name>
</gene>
<dbReference type="SUPFAM" id="SSF160537">
    <property type="entry name" value="SpoVG-like"/>
    <property type="match status" value="2"/>
</dbReference>
<reference evidence="1 2" key="1">
    <citation type="journal article" date="2019" name="Nat. Med.">
        <title>A library of human gut bacterial isolates paired with longitudinal multiomics data enables mechanistic microbiome research.</title>
        <authorList>
            <person name="Poyet M."/>
            <person name="Groussin M."/>
            <person name="Gibbons S.M."/>
            <person name="Avila-Pacheco J."/>
            <person name="Jiang X."/>
            <person name="Kearney S.M."/>
            <person name="Perrotta A.R."/>
            <person name="Berdy B."/>
            <person name="Zhao S."/>
            <person name="Lieberman T.D."/>
            <person name="Swanson P.K."/>
            <person name="Smith M."/>
            <person name="Roesemann S."/>
            <person name="Alexander J.E."/>
            <person name="Rich S.A."/>
            <person name="Livny J."/>
            <person name="Vlamakis H."/>
            <person name="Clish C."/>
            <person name="Bullock K."/>
            <person name="Deik A."/>
            <person name="Scott J."/>
            <person name="Pierce K.A."/>
            <person name="Xavier R.J."/>
            <person name="Alm E.J."/>
        </authorList>
    </citation>
    <scope>NUCLEOTIDE SEQUENCE [LARGE SCALE GENOMIC DNA]</scope>
    <source>
        <strain evidence="1 2">BIOML-A2</strain>
    </source>
</reference>
<evidence type="ECO:0000313" key="2">
    <source>
        <dbReference type="Proteomes" id="UP000434475"/>
    </source>
</evidence>
<comment type="caution">
    <text evidence="1">The sequence shown here is derived from an EMBL/GenBank/DDBJ whole genome shotgun (WGS) entry which is preliminary data.</text>
</comment>
<protein>
    <submittedName>
        <fullName evidence="1">Uncharacterized protein</fullName>
    </submittedName>
</protein>